<evidence type="ECO:0000256" key="4">
    <source>
        <dbReference type="ARBA" id="ARBA00022691"/>
    </source>
</evidence>
<dbReference type="InterPro" id="IPR026024">
    <property type="entry name" value="Chemotaxis_MeTrfase_CheR"/>
</dbReference>
<dbReference type="SUPFAM" id="SSF53335">
    <property type="entry name" value="S-adenosyl-L-methionine-dependent methyltransferases"/>
    <property type="match status" value="1"/>
</dbReference>
<evidence type="ECO:0000259" key="6">
    <source>
        <dbReference type="PROSITE" id="PS50123"/>
    </source>
</evidence>
<keyword evidence="8" id="KW-1185">Reference proteome</keyword>
<dbReference type="PANTHER" id="PTHR24422:SF26">
    <property type="entry name" value="CHEMOTAXIS PROTEIN METHYLTRANSFERASE"/>
    <property type="match status" value="1"/>
</dbReference>
<dbReference type="PRINTS" id="PR00996">
    <property type="entry name" value="CHERMTFRASE"/>
</dbReference>
<evidence type="ECO:0000313" key="8">
    <source>
        <dbReference type="Proteomes" id="UP001589692"/>
    </source>
</evidence>
<evidence type="ECO:0000256" key="2">
    <source>
        <dbReference type="ARBA" id="ARBA00022603"/>
    </source>
</evidence>
<dbReference type="InterPro" id="IPR022642">
    <property type="entry name" value="CheR_C"/>
</dbReference>
<accession>A0ABV6AG54</accession>
<evidence type="ECO:0000256" key="5">
    <source>
        <dbReference type="PIRNR" id="PIRNR000410"/>
    </source>
</evidence>
<dbReference type="Gene3D" id="3.40.50.150">
    <property type="entry name" value="Vaccinia Virus protein VP39"/>
    <property type="match status" value="1"/>
</dbReference>
<dbReference type="InterPro" id="IPR000780">
    <property type="entry name" value="CheR_MeTrfase"/>
</dbReference>
<name>A0ABV6AG54_9HYPH</name>
<comment type="catalytic activity">
    <reaction evidence="1 5">
        <text>L-glutamyl-[protein] + S-adenosyl-L-methionine = [protein]-L-glutamate 5-O-methyl ester + S-adenosyl-L-homocysteine</text>
        <dbReference type="Rhea" id="RHEA:24452"/>
        <dbReference type="Rhea" id="RHEA-COMP:10208"/>
        <dbReference type="Rhea" id="RHEA-COMP:10311"/>
        <dbReference type="ChEBI" id="CHEBI:29973"/>
        <dbReference type="ChEBI" id="CHEBI:57856"/>
        <dbReference type="ChEBI" id="CHEBI:59789"/>
        <dbReference type="ChEBI" id="CHEBI:82795"/>
        <dbReference type="EC" id="2.1.1.80"/>
    </reaction>
</comment>
<dbReference type="InterPro" id="IPR029063">
    <property type="entry name" value="SAM-dependent_MTases_sf"/>
</dbReference>
<protein>
    <recommendedName>
        <fullName evidence="5">Chemotaxis protein methyltransferase</fullName>
        <ecNumber evidence="5">2.1.1.80</ecNumber>
    </recommendedName>
</protein>
<proteinExistence type="predicted"/>
<dbReference type="Pfam" id="PF01739">
    <property type="entry name" value="CheR"/>
    <property type="match status" value="1"/>
</dbReference>
<dbReference type="EC" id="2.1.1.80" evidence="5"/>
<comment type="function">
    <text evidence="5">Methylation of the membrane-bound methyl-accepting chemotaxis proteins (MCP) to form gamma-glutamyl methyl ester residues in MCP.</text>
</comment>
<feature type="domain" description="CheR-type methyltransferase" evidence="6">
    <location>
        <begin position="16"/>
        <end position="287"/>
    </location>
</feature>
<dbReference type="EMBL" id="JBHMAA010000009">
    <property type="protein sequence ID" value="MFB9948847.1"/>
    <property type="molecule type" value="Genomic_DNA"/>
</dbReference>
<dbReference type="SMART" id="SM00138">
    <property type="entry name" value="MeTrc"/>
    <property type="match status" value="1"/>
</dbReference>
<dbReference type="Pfam" id="PF03705">
    <property type="entry name" value="CheR_N"/>
    <property type="match status" value="1"/>
</dbReference>
<gene>
    <name evidence="7" type="ORF">ACFFP0_08305</name>
</gene>
<dbReference type="InterPro" id="IPR022641">
    <property type="entry name" value="CheR_N"/>
</dbReference>
<dbReference type="GO" id="GO:0032259">
    <property type="term" value="P:methylation"/>
    <property type="evidence" value="ECO:0007669"/>
    <property type="project" value="UniProtKB-KW"/>
</dbReference>
<evidence type="ECO:0000256" key="3">
    <source>
        <dbReference type="ARBA" id="ARBA00022679"/>
    </source>
</evidence>
<comment type="caution">
    <text evidence="7">The sequence shown here is derived from an EMBL/GenBank/DDBJ whole genome shotgun (WGS) entry which is preliminary data.</text>
</comment>
<keyword evidence="4 5" id="KW-0949">S-adenosyl-L-methionine</keyword>
<dbReference type="PANTHER" id="PTHR24422">
    <property type="entry name" value="CHEMOTAXIS PROTEIN METHYLTRANSFERASE"/>
    <property type="match status" value="1"/>
</dbReference>
<dbReference type="PROSITE" id="PS50123">
    <property type="entry name" value="CHER"/>
    <property type="match status" value="1"/>
</dbReference>
<dbReference type="RefSeq" id="WP_377258885.1">
    <property type="nucleotide sequence ID" value="NZ_JBHMAA010000009.1"/>
</dbReference>
<dbReference type="GO" id="GO:0008168">
    <property type="term" value="F:methyltransferase activity"/>
    <property type="evidence" value="ECO:0007669"/>
    <property type="project" value="UniProtKB-KW"/>
</dbReference>
<dbReference type="PIRSF" id="PIRSF000410">
    <property type="entry name" value="CheR"/>
    <property type="match status" value="1"/>
</dbReference>
<keyword evidence="3 5" id="KW-0808">Transferase</keyword>
<dbReference type="SUPFAM" id="SSF47757">
    <property type="entry name" value="Chemotaxis receptor methyltransferase CheR, N-terminal domain"/>
    <property type="match status" value="1"/>
</dbReference>
<dbReference type="InterPro" id="IPR050903">
    <property type="entry name" value="Bact_Chemotaxis_MeTrfase"/>
</dbReference>
<sequence length="287" mass="32934">MCVNMAVKTQPLDDRLSKRNFDVLARYIYNYSGIKMPHTKLTMLEGRLRRRLRVTGLPTFDSYCDYLFKHGGIEAEAIFLIDAVTTNKTDFFREPKHFDYMVRTALPDIVKTFGDRRLRTWSSACSTGAEPYTMGMVLADFLAANAPERDFFILATDLSTDVLQKAQRGIYQSDLLQPVPTEMMRKYVMQASDGRRQEMRIAPKLRSRVGFARLNLMDDAYPVGDPMHIIFCRNVLIYFDKPTQQHVLTRLCNCLVPGGYLFIGHSETVTGFDLPVKQVANTVFKRI</sequence>
<dbReference type="Proteomes" id="UP001589692">
    <property type="component" value="Unassembled WGS sequence"/>
</dbReference>
<evidence type="ECO:0000313" key="7">
    <source>
        <dbReference type="EMBL" id="MFB9948847.1"/>
    </source>
</evidence>
<organism evidence="7 8">
    <name type="scientific">Rhizobium puerariae</name>
    <dbReference type="NCBI Taxonomy" id="1585791"/>
    <lineage>
        <taxon>Bacteria</taxon>
        <taxon>Pseudomonadati</taxon>
        <taxon>Pseudomonadota</taxon>
        <taxon>Alphaproteobacteria</taxon>
        <taxon>Hyphomicrobiales</taxon>
        <taxon>Rhizobiaceae</taxon>
        <taxon>Rhizobium/Agrobacterium group</taxon>
        <taxon>Rhizobium</taxon>
    </lineage>
</organism>
<dbReference type="Gene3D" id="1.10.155.10">
    <property type="entry name" value="Chemotaxis receptor methyltransferase CheR, N-terminal domain"/>
    <property type="match status" value="1"/>
</dbReference>
<keyword evidence="2 5" id="KW-0489">Methyltransferase</keyword>
<reference evidence="7 8" key="1">
    <citation type="submission" date="2024-09" db="EMBL/GenBank/DDBJ databases">
        <authorList>
            <person name="Sun Q."/>
            <person name="Mori K."/>
        </authorList>
    </citation>
    <scope>NUCLEOTIDE SEQUENCE [LARGE SCALE GENOMIC DNA]</scope>
    <source>
        <strain evidence="7 8">TBRC 4938</strain>
    </source>
</reference>
<evidence type="ECO:0000256" key="1">
    <source>
        <dbReference type="ARBA" id="ARBA00001541"/>
    </source>
</evidence>
<dbReference type="InterPro" id="IPR036804">
    <property type="entry name" value="CheR_N_sf"/>
</dbReference>